<organism evidence="2">
    <name type="scientific">Arcella intermedia</name>
    <dbReference type="NCBI Taxonomy" id="1963864"/>
    <lineage>
        <taxon>Eukaryota</taxon>
        <taxon>Amoebozoa</taxon>
        <taxon>Tubulinea</taxon>
        <taxon>Elardia</taxon>
        <taxon>Arcellinida</taxon>
        <taxon>Sphaerothecina</taxon>
        <taxon>Arcellidae</taxon>
        <taxon>Arcella</taxon>
    </lineage>
</organism>
<reference evidence="2" key="1">
    <citation type="journal article" date="2020" name="J. Eukaryot. Microbiol.">
        <title>De novo Sequencing, Assembly and Annotation of the Transcriptome for the Free-Living Testate Amoeba Arcella intermedia.</title>
        <authorList>
            <person name="Ribeiro G.M."/>
            <person name="Porfirio-Sousa A.L."/>
            <person name="Maurer-Alcala X.X."/>
            <person name="Katz L.A."/>
            <person name="Lahr D.J.G."/>
        </authorList>
    </citation>
    <scope>NUCLEOTIDE SEQUENCE</scope>
</reference>
<accession>A0A6B2LM79</accession>
<dbReference type="AlphaFoldDB" id="A0A6B2LM79"/>
<evidence type="ECO:0000313" key="2">
    <source>
        <dbReference type="EMBL" id="NDV38114.1"/>
    </source>
</evidence>
<feature type="transmembrane region" description="Helical" evidence="1">
    <location>
        <begin position="123"/>
        <end position="156"/>
    </location>
</feature>
<keyword evidence="1" id="KW-0472">Membrane</keyword>
<proteinExistence type="predicted"/>
<evidence type="ECO:0000256" key="1">
    <source>
        <dbReference type="SAM" id="Phobius"/>
    </source>
</evidence>
<sequence length="159" mass="16421">MGKVPGVPGKGSTRLVELAVGFDAHFVFGIAGLERDGELAVALLGLELRLRGLREGFALLGGLRVQSNGNLGGGGVLGDGVGGVPEPLLDGGHGVFLQMLGTVLVLLDLLALLVLLVLDVLVFLALLVLLLVLFVFLALLVFLFVFLVVGVGLVLVGEF</sequence>
<dbReference type="EMBL" id="GIBP01009145">
    <property type="protein sequence ID" value="NDV38114.1"/>
    <property type="molecule type" value="Transcribed_RNA"/>
</dbReference>
<keyword evidence="1" id="KW-0812">Transmembrane</keyword>
<name>A0A6B2LM79_9EUKA</name>
<protein>
    <submittedName>
        <fullName evidence="2">Uncharacterized protein</fullName>
    </submittedName>
</protein>
<keyword evidence="1" id="KW-1133">Transmembrane helix</keyword>
<feature type="transmembrane region" description="Helical" evidence="1">
    <location>
        <begin position="95"/>
        <end position="117"/>
    </location>
</feature>